<dbReference type="EC" id="2.3.2.27" evidence="5"/>
<evidence type="ECO:0000256" key="4">
    <source>
        <dbReference type="ARBA" id="ARBA00009868"/>
    </source>
</evidence>
<gene>
    <name evidence="17" type="ORF">AFK24_02635</name>
</gene>
<reference evidence="17 18" key="1">
    <citation type="submission" date="2015-07" db="EMBL/GenBank/DDBJ databases">
        <title>Draft genome sequence of a diazotrophic, plant growth-promoting rhizobacterium of the Pseudomonas syringae complex.</title>
        <authorList>
            <person name="Patten C.L."/>
            <person name="Jeong H."/>
        </authorList>
    </citation>
    <scope>NUCLEOTIDE SEQUENCE [LARGE SCALE GENOMIC DNA]</scope>
    <source>
        <strain evidence="17 18">GR12-2</strain>
    </source>
</reference>
<dbReference type="InterPro" id="IPR046673">
    <property type="entry name" value="ToxA_N"/>
</dbReference>
<organism evidence="17 18">
    <name type="scientific">Pseudomonas syringae</name>
    <dbReference type="NCBI Taxonomy" id="317"/>
    <lineage>
        <taxon>Bacteria</taxon>
        <taxon>Pseudomonadati</taxon>
        <taxon>Pseudomonadota</taxon>
        <taxon>Gammaproteobacteria</taxon>
        <taxon>Pseudomonadales</taxon>
        <taxon>Pseudomonadaceae</taxon>
        <taxon>Pseudomonas</taxon>
    </lineage>
</organism>
<dbReference type="GO" id="GO:0061630">
    <property type="term" value="F:ubiquitin protein ligase activity"/>
    <property type="evidence" value="ECO:0007669"/>
    <property type="project" value="UniProtKB-EC"/>
</dbReference>
<evidence type="ECO:0000313" key="18">
    <source>
        <dbReference type="Proteomes" id="UP000093104"/>
    </source>
</evidence>
<comment type="PTM">
    <text evidence="14">Ubiquitinated in the presence of host E1 ubiquitin-activating enzyme, E2 ubiquitin-conjugating enzyme and ubiquitin.</text>
</comment>
<comment type="catalytic activity">
    <reaction evidence="1">
        <text>S-ubiquitinyl-[E2 ubiquitin-conjugating enzyme]-L-cysteine + [acceptor protein]-L-lysine = [E2 ubiquitin-conjugating enzyme]-L-cysteine + N(6)-ubiquitinyl-[acceptor protein]-L-lysine.</text>
        <dbReference type="EC" id="2.3.2.27"/>
    </reaction>
</comment>
<evidence type="ECO:0000256" key="10">
    <source>
        <dbReference type="ARBA" id="ARBA00022786"/>
    </source>
</evidence>
<comment type="subcellular location">
    <subcellularLocation>
        <location evidence="2">Host cytoplasm</location>
    </subcellularLocation>
    <subcellularLocation>
        <location evidence="3">Secreted</location>
    </subcellularLocation>
</comment>
<evidence type="ECO:0000256" key="8">
    <source>
        <dbReference type="ARBA" id="ARBA00022679"/>
    </source>
</evidence>
<dbReference type="Proteomes" id="UP000093104">
    <property type="component" value="Unassembled WGS sequence"/>
</dbReference>
<evidence type="ECO:0000256" key="2">
    <source>
        <dbReference type="ARBA" id="ARBA00004192"/>
    </source>
</evidence>
<dbReference type="InterPro" id="IPR032675">
    <property type="entry name" value="LRR_dom_sf"/>
</dbReference>
<dbReference type="PROSITE" id="PS52053">
    <property type="entry name" value="NEL"/>
    <property type="match status" value="1"/>
</dbReference>
<dbReference type="Gene3D" id="1.20.58.360">
    <property type="entry name" value="Shigella T3SS effector IpaH defines"/>
    <property type="match status" value="1"/>
</dbReference>
<evidence type="ECO:0000256" key="15">
    <source>
        <dbReference type="SAM" id="Coils"/>
    </source>
</evidence>
<evidence type="ECO:0000256" key="12">
    <source>
        <dbReference type="ARBA" id="ARBA00023026"/>
    </source>
</evidence>
<evidence type="ECO:0000256" key="1">
    <source>
        <dbReference type="ARBA" id="ARBA00000900"/>
    </source>
</evidence>
<evidence type="ECO:0000313" key="17">
    <source>
        <dbReference type="EMBL" id="OCR26641.1"/>
    </source>
</evidence>
<evidence type="ECO:0000256" key="5">
    <source>
        <dbReference type="ARBA" id="ARBA00012483"/>
    </source>
</evidence>
<dbReference type="Gene3D" id="3.80.10.10">
    <property type="entry name" value="Ribonuclease Inhibitor"/>
    <property type="match status" value="1"/>
</dbReference>
<evidence type="ECO:0000256" key="6">
    <source>
        <dbReference type="ARBA" id="ARBA00022525"/>
    </source>
</evidence>
<keyword evidence="9" id="KW-0677">Repeat</keyword>
<keyword evidence="11 14" id="KW-0832">Ubl conjugation</keyword>
<dbReference type="InterPro" id="IPR029487">
    <property type="entry name" value="NEL_dom"/>
</dbReference>
<comment type="caution">
    <text evidence="17">The sequence shown here is derived from an EMBL/GenBank/DDBJ whole genome shotgun (WGS) entry which is preliminary data.</text>
</comment>
<dbReference type="PANTHER" id="PTHR47114:SF2">
    <property type="entry name" value="OLIGODENDROCYTE-MYELIN GLYCOPROTEIN"/>
    <property type="match status" value="1"/>
</dbReference>
<feature type="domain" description="NEL" evidence="16">
    <location>
        <begin position="1406"/>
        <end position="1692"/>
    </location>
</feature>
<keyword evidence="7" id="KW-0433">Leucine-rich repeat</keyword>
<comment type="similarity">
    <text evidence="4 14">Belongs to the LRR-containing bacterial E3 ligase family.</text>
</comment>
<feature type="active site" description="Glycyl thioester intermediate" evidence="14">
    <location>
        <position position="1490"/>
    </location>
</feature>
<keyword evidence="12" id="KW-0843">Virulence</keyword>
<proteinExistence type="inferred from homology"/>
<dbReference type="PANTHER" id="PTHR47114">
    <property type="match status" value="1"/>
</dbReference>
<evidence type="ECO:0000256" key="13">
    <source>
        <dbReference type="ARBA" id="ARBA00023200"/>
    </source>
</evidence>
<dbReference type="Pfam" id="PF20178">
    <property type="entry name" value="ToxA_N"/>
    <property type="match status" value="1"/>
</dbReference>
<evidence type="ECO:0000256" key="3">
    <source>
        <dbReference type="ARBA" id="ARBA00004613"/>
    </source>
</evidence>
<dbReference type="PATRIC" id="fig|317.243.peg.5939"/>
<dbReference type="GO" id="GO:0016567">
    <property type="term" value="P:protein ubiquitination"/>
    <property type="evidence" value="ECO:0007669"/>
    <property type="project" value="InterPro"/>
</dbReference>
<keyword evidence="8 14" id="KW-0808">Transferase</keyword>
<sequence length="1692" mass="190563">MSETPVNDQTPDITFYSEAFPNQEILKQRLPGWFTHNRPETASLQIELHKSQLKSLASQKAFGALIKPLKSVHEFARPLLNQKTLEQFKVKADCTQINLEEVTVLAPLDVTVTPILSAALFNFDADKVFIEGSVLRYTPPAYPAAAAWFDNVARDDLCGAQISCSSGLVNVDPNAFARMCRSLDLGGKYQTHLDSVFKLAATAGQIAEAFTLKERARFEVLSHIARMKGDVSQEAYEVLLKVARNDDRPVWRGGPVFYNTFELLDRHFTGGFMGGVFQGVLMVESHTQVVWPAYNSHPVPSDEMLSFGDPGHDFPVVVYIPGDPAHPIKEYPTAWHFFAELVNKFKEPSFRSYFERYIRLQYRSLFLDKISRAVGRRDPSDDIWPRWMRQQGQPFQLLYDQAVSKIYADAKVLAVPVSDKQNVSTTGALQIFKSVAHVGFDLADVFLPASEVRDLVKDVFIGVEDWSDGETEKALGQLYMIGKDIVIAAAPKAAREVERLEKIYEDGKQALEYLQGLLQPSANNSANSTAEQSRVEQDEIVELERNEVQPVLNSAKPSAFIESLVQVKSGQGSTQLWKPSLDCFEQHGLPKGTFLNSRSLFKASGKTWVAMGGHYYELGFDSALNKWRILNPDGVQPYSPVLETNDVGAWRFEGENPMGWDAYTAFRRLHGDLVPLADDTIRQILRVTEVDEALLRQIHMDKLVPPALLIDCTQRFLLDLQVTEFITLMMEISTFERDREDDDFFVRRIEPYFDFLVKLPGWPDDRVLRRVDGQGTVLSIHAPTNNTARTIDVTYTPGKMKAFLDALVIGLSPEEVEMLLVDYQGPQTRSQYLAMRIAFEAEGRRALLLESCYAASNRSADPLIRLMKRDFPSLPDCVASEIVSCANRTESRRMATTGRIPLRLGEQAREYLQQLRLNRALECFYLHIERTDSATLALGLINSVPGWPQDAVVEVRNNTFDGERIFHSAGSDAPQGNPPLVFVKVGGSYQIFNNQGQRVHLESKGLHDSLARALSDQASLTRDVNKLELALGDIATTQRSRVKRLLGMRQIKPGIKWPSRLADGRVGYPLSGRLRGLFSKFRSNAQAFSPELAVKNLYPQFTPREVRKFLEKLSVTFTGTAREKQSHVRARLNELTEQYTRLESALDNWLTEVKLAPLGQLAGATIDGREIARRLILSCWRREPASVINPAAQDWVHKLDLSGLAIGSLPVIEANFNHVHALTLENMALTADSVAAFLKRFPQARWLSLRGNLLNSVPPTLASLSTLKRLVLSNNPISIDAEGMQYLQRLTALETLVLEGQNINIPVAIDVSRWPALMELKLRNCGLAIMPSGLGVHEPLRHVDLRHNWIADIDEATFSAIALRSQLYVRLHQNPLNEQTIARAEGLFDPVRLVRMGIVNLPEPLGRNQTVAQWLEETGREEQRRHWADLQLEAGGEAFIQLISDMFLTADYRDNRRVLTGRLWRMIDAMANSYPLQEELFALAAHPQTCGDGTMIVFNQLDVRVLVFALESRHGSVSPVDMFKLVRGMERLSELEKIALEDFSARIASEPGLDQIEVSLIYPTLLRETLELPGQAHTMLFQSISGVTQQMLDRARDRVLARESTQEFFNSMIARKDWIAFLEEHYPQRFERMNQPFHDRQDALDSSRETLTDEAYLQGTNRLLQEQHESISVLGSLLTRQIAQAASAPAGR</sequence>
<dbReference type="GO" id="GO:0005576">
    <property type="term" value="C:extracellular region"/>
    <property type="evidence" value="ECO:0007669"/>
    <property type="project" value="UniProtKB-SubCell"/>
</dbReference>
<keyword evidence="13 14" id="KW-1035">Host cytoplasm</keyword>
<dbReference type="GO" id="GO:0030430">
    <property type="term" value="C:host cell cytoplasm"/>
    <property type="evidence" value="ECO:0007669"/>
    <property type="project" value="UniProtKB-SubCell"/>
</dbReference>
<dbReference type="InterPro" id="IPR051071">
    <property type="entry name" value="LRR-bact_E3_ubiq_ligases"/>
</dbReference>
<name>A0A1C7Z9L9_PSESX</name>
<evidence type="ECO:0000256" key="11">
    <source>
        <dbReference type="ARBA" id="ARBA00022843"/>
    </source>
</evidence>
<keyword evidence="15" id="KW-0175">Coiled coil</keyword>
<keyword evidence="10 14" id="KW-0833">Ubl conjugation pathway</keyword>
<dbReference type="EMBL" id="LGSI01000008">
    <property type="protein sequence ID" value="OCR26641.1"/>
    <property type="molecule type" value="Genomic_DNA"/>
</dbReference>
<protein>
    <recommendedName>
        <fullName evidence="5">RING-type E3 ubiquitin transferase</fullName>
        <ecNumber evidence="5">2.3.2.27</ecNumber>
    </recommendedName>
</protein>
<dbReference type="OrthoDB" id="1467561at2"/>
<keyword evidence="6 14" id="KW-0964">Secreted</keyword>
<feature type="coiled-coil region" evidence="15">
    <location>
        <begin position="1125"/>
        <end position="1152"/>
    </location>
</feature>
<dbReference type="Pfam" id="PF14496">
    <property type="entry name" value="NEL"/>
    <property type="match status" value="1"/>
</dbReference>
<evidence type="ECO:0000259" key="16">
    <source>
        <dbReference type="PROSITE" id="PS52053"/>
    </source>
</evidence>
<evidence type="ECO:0000256" key="9">
    <source>
        <dbReference type="ARBA" id="ARBA00022737"/>
    </source>
</evidence>
<evidence type="ECO:0000256" key="14">
    <source>
        <dbReference type="PROSITE-ProRule" id="PRU01398"/>
    </source>
</evidence>
<dbReference type="SUPFAM" id="SSF52058">
    <property type="entry name" value="L domain-like"/>
    <property type="match status" value="1"/>
</dbReference>
<dbReference type="RefSeq" id="WP_065831765.1">
    <property type="nucleotide sequence ID" value="NZ_LGSI01000008.1"/>
</dbReference>
<accession>A0A1C7Z9L9</accession>
<evidence type="ECO:0000256" key="7">
    <source>
        <dbReference type="ARBA" id="ARBA00022614"/>
    </source>
</evidence>